<accession>A0A4R8UH28</accession>
<gene>
    <name evidence="1" type="ORF">E3O23_04775</name>
</gene>
<dbReference type="OrthoDB" id="5068667at2"/>
<name>A0A4R8UH28_9MICO</name>
<organism evidence="1 2">
    <name type="scientific">Cryobacterium tagatosivorans</name>
    <dbReference type="NCBI Taxonomy" id="1259199"/>
    <lineage>
        <taxon>Bacteria</taxon>
        <taxon>Bacillati</taxon>
        <taxon>Actinomycetota</taxon>
        <taxon>Actinomycetes</taxon>
        <taxon>Micrococcales</taxon>
        <taxon>Microbacteriaceae</taxon>
        <taxon>Cryobacterium</taxon>
    </lineage>
</organism>
<dbReference type="EMBL" id="SOEZ01000024">
    <property type="protein sequence ID" value="TFB53645.1"/>
    <property type="molecule type" value="Genomic_DNA"/>
</dbReference>
<evidence type="ECO:0000313" key="2">
    <source>
        <dbReference type="Proteomes" id="UP000297866"/>
    </source>
</evidence>
<proteinExistence type="predicted"/>
<protein>
    <submittedName>
        <fullName evidence="1">Uncharacterized protein</fullName>
    </submittedName>
</protein>
<dbReference type="AlphaFoldDB" id="A0A4R8UH28"/>
<sequence length="190" mass="20350">MPITPETELRERNWHVSAPHGLIDVHPGIAIPRLVRAGGPLSSVPSAEAGGAALGEGFQLEIEAVYSRPLGHYTLRSFSLVAPEDEEVTGVLLRTVTPLGVMRWILPRTFQLDASALSVAVVDFVAPELKPYRKASNGGSVSIDLTDVGTVYRLAAIVRYPPAKAVAETFCLQARTATNWIARARAAGLT</sequence>
<dbReference type="Proteomes" id="UP000297866">
    <property type="component" value="Unassembled WGS sequence"/>
</dbReference>
<keyword evidence="2" id="KW-1185">Reference proteome</keyword>
<comment type="caution">
    <text evidence="1">The sequence shown here is derived from an EMBL/GenBank/DDBJ whole genome shotgun (WGS) entry which is preliminary data.</text>
</comment>
<dbReference type="RefSeq" id="WP_134488675.1">
    <property type="nucleotide sequence ID" value="NZ_SOEZ01000024.1"/>
</dbReference>
<reference evidence="1 2" key="1">
    <citation type="submission" date="2019-03" db="EMBL/GenBank/DDBJ databases">
        <title>Genomics of glacier-inhabiting Cryobacterium strains.</title>
        <authorList>
            <person name="Liu Q."/>
            <person name="Xin Y.-H."/>
        </authorList>
    </citation>
    <scope>NUCLEOTIDE SEQUENCE [LARGE SCALE GENOMIC DNA]</scope>
    <source>
        <strain evidence="1 2">Sr47</strain>
    </source>
</reference>
<evidence type="ECO:0000313" key="1">
    <source>
        <dbReference type="EMBL" id="TFB53645.1"/>
    </source>
</evidence>